<evidence type="ECO:0000313" key="3">
    <source>
        <dbReference type="Proteomes" id="UP000232638"/>
    </source>
</evidence>
<dbReference type="EMBL" id="CP020370">
    <property type="protein sequence ID" value="AUB83086.1"/>
    <property type="molecule type" value="Genomic_DNA"/>
</dbReference>
<evidence type="ECO:0000313" key="2">
    <source>
        <dbReference type="EMBL" id="AUB83086.1"/>
    </source>
</evidence>
<organism evidence="2 3">
    <name type="scientific">Candidatus Thiodictyon syntrophicum</name>
    <dbReference type="NCBI Taxonomy" id="1166950"/>
    <lineage>
        <taxon>Bacteria</taxon>
        <taxon>Pseudomonadati</taxon>
        <taxon>Pseudomonadota</taxon>
        <taxon>Gammaproteobacteria</taxon>
        <taxon>Chromatiales</taxon>
        <taxon>Chromatiaceae</taxon>
        <taxon>Thiodictyon</taxon>
    </lineage>
</organism>
<protein>
    <submittedName>
        <fullName evidence="2">Transposase</fullName>
    </submittedName>
</protein>
<dbReference type="InterPro" id="IPR012337">
    <property type="entry name" value="RNaseH-like_sf"/>
</dbReference>
<reference evidence="2 3" key="1">
    <citation type="submission" date="2017-03" db="EMBL/GenBank/DDBJ databases">
        <title>Complete genome sequence of Candidatus 'Thiodictyon syntrophicum' sp. nov. strain Cad16T, a photolithoautotroph purple sulfur bacterium isolated from an alpine meromictic lake.</title>
        <authorList>
            <person name="Luedin S.M."/>
            <person name="Pothier J.F."/>
            <person name="Danza F."/>
            <person name="Storelli N."/>
            <person name="Wittwer M."/>
            <person name="Tonolla M."/>
        </authorList>
    </citation>
    <scope>NUCLEOTIDE SEQUENCE [LARGE SCALE GENOMIC DNA]</scope>
    <source>
        <strain evidence="2 3">Cad16T</strain>
    </source>
</reference>
<evidence type="ECO:0000259" key="1">
    <source>
        <dbReference type="Pfam" id="PF01609"/>
    </source>
</evidence>
<proteinExistence type="predicted"/>
<dbReference type="GO" id="GO:0006313">
    <property type="term" value="P:DNA transposition"/>
    <property type="evidence" value="ECO:0007669"/>
    <property type="project" value="InterPro"/>
</dbReference>
<accession>A0A2K8UBY6</accession>
<keyword evidence="3" id="KW-1185">Reference proteome</keyword>
<gene>
    <name evidence="2" type="ORF">THSYN_20485</name>
</gene>
<dbReference type="PANTHER" id="PTHR34614">
    <property type="match status" value="1"/>
</dbReference>
<name>A0A2K8UBY6_9GAMM</name>
<dbReference type="PANTHER" id="PTHR34614:SF2">
    <property type="entry name" value="TRANSPOSASE IS4-LIKE DOMAIN-CONTAINING PROTEIN"/>
    <property type="match status" value="1"/>
</dbReference>
<dbReference type="GO" id="GO:0003677">
    <property type="term" value="F:DNA binding"/>
    <property type="evidence" value="ECO:0007669"/>
    <property type="project" value="InterPro"/>
</dbReference>
<dbReference type="RefSeq" id="WP_100920785.1">
    <property type="nucleotide sequence ID" value="NZ_CP020370.1"/>
</dbReference>
<sequence length="568" mass="63287">MYIDIVPNRSSPPAILLRESFREGKKILKRTIANLSALSLSQAEAIRAVLKGKPLAAVDEVFEIIRSRAHGAVDAIRLAMEHLRLSALLGREACRERDLVLAMIAARVLDPQSKLATTRSWEHSTLGELFGVSDADENELYAALDWLRERQAVIEQRLAKRHLHEGGRVLYDLSSSYFEGESCPLAARGYSRDGKKGLLQVNYGLLTDARGCPVAISAFAGNTTDPETLMAQVDQLQHDFALQSVILVGDRGMISQTQVEALRERAGVAWITALKSGAIRQLAAAGTLQMDLFDERNLFECTDEDFPGERLIACRNPQLAKLRAAKRRQLLAATTTELETVQRMVANGRLKDPDKIGVRVGRVINKYKMAKHVVLDITATQFVFHIDEESVAAEAALDGLYVIRTPLPVAQVSSAEVVLHYKGLSHVEAAFRSLKSDDLQIRPIYHHTEERVRAHLFLCMLAYYVKWHMGEAWRSLLFADEDQERLTQRDPVAPATRSDAALEKVASKRLADGSPAHSFRTLLNELATIVRNTCRRKQASADEALFNIDTTPNPKQQTAFDLIKTIRV</sequence>
<dbReference type="KEGG" id="tsy:THSYN_20485"/>
<dbReference type="AlphaFoldDB" id="A0A2K8UBY6"/>
<dbReference type="NCBIfam" id="NF033559">
    <property type="entry name" value="transpos_IS1634"/>
    <property type="match status" value="1"/>
</dbReference>
<dbReference type="SUPFAM" id="SSF53098">
    <property type="entry name" value="Ribonuclease H-like"/>
    <property type="match status" value="1"/>
</dbReference>
<dbReference type="InterPro" id="IPR002559">
    <property type="entry name" value="Transposase_11"/>
</dbReference>
<dbReference type="OrthoDB" id="6171862at2"/>
<dbReference type="InterPro" id="IPR047654">
    <property type="entry name" value="IS1634_transpos"/>
</dbReference>
<feature type="domain" description="Transposase IS4-like" evidence="1">
    <location>
        <begin position="191"/>
        <end position="463"/>
    </location>
</feature>
<dbReference type="GO" id="GO:0004803">
    <property type="term" value="F:transposase activity"/>
    <property type="evidence" value="ECO:0007669"/>
    <property type="project" value="InterPro"/>
</dbReference>
<dbReference type="Pfam" id="PF01609">
    <property type="entry name" value="DDE_Tnp_1"/>
    <property type="match status" value="1"/>
</dbReference>
<dbReference type="Proteomes" id="UP000232638">
    <property type="component" value="Chromosome"/>
</dbReference>